<dbReference type="PANTHER" id="PTHR45688">
    <property type="match status" value="1"/>
</dbReference>
<dbReference type="Proteomes" id="UP000324222">
    <property type="component" value="Unassembled WGS sequence"/>
</dbReference>
<dbReference type="OrthoDB" id="10261433at2759"/>
<protein>
    <submittedName>
        <fullName evidence="2">5-phosphohydroxy-L-lysine phospho-lyase</fullName>
    </submittedName>
</protein>
<keyword evidence="3" id="KW-1185">Reference proteome</keyword>
<dbReference type="GO" id="GO:0005739">
    <property type="term" value="C:mitochondrion"/>
    <property type="evidence" value="ECO:0007669"/>
    <property type="project" value="TreeGrafter"/>
</dbReference>
<proteinExistence type="inferred from homology"/>
<accession>A0A5B7FUV0</accession>
<evidence type="ECO:0000313" key="2">
    <source>
        <dbReference type="EMBL" id="MPC49177.1"/>
    </source>
</evidence>
<dbReference type="SUPFAM" id="SSF53383">
    <property type="entry name" value="PLP-dependent transferases"/>
    <property type="match status" value="1"/>
</dbReference>
<evidence type="ECO:0000313" key="3">
    <source>
        <dbReference type="Proteomes" id="UP000324222"/>
    </source>
</evidence>
<comment type="similarity">
    <text evidence="1">Belongs to the class-III pyridoxal-phosphate-dependent aminotransferase family.</text>
</comment>
<organism evidence="2 3">
    <name type="scientific">Portunus trituberculatus</name>
    <name type="common">Swimming crab</name>
    <name type="synonym">Neptunus trituberculatus</name>
    <dbReference type="NCBI Taxonomy" id="210409"/>
    <lineage>
        <taxon>Eukaryota</taxon>
        <taxon>Metazoa</taxon>
        <taxon>Ecdysozoa</taxon>
        <taxon>Arthropoda</taxon>
        <taxon>Crustacea</taxon>
        <taxon>Multicrustacea</taxon>
        <taxon>Malacostraca</taxon>
        <taxon>Eumalacostraca</taxon>
        <taxon>Eucarida</taxon>
        <taxon>Decapoda</taxon>
        <taxon>Pleocyemata</taxon>
        <taxon>Brachyura</taxon>
        <taxon>Eubrachyura</taxon>
        <taxon>Portunoidea</taxon>
        <taxon>Portunidae</taxon>
        <taxon>Portuninae</taxon>
        <taxon>Portunus</taxon>
    </lineage>
</organism>
<reference evidence="2 3" key="1">
    <citation type="submission" date="2019-05" db="EMBL/GenBank/DDBJ databases">
        <title>Another draft genome of Portunus trituberculatus and its Hox gene families provides insights of decapod evolution.</title>
        <authorList>
            <person name="Jeong J.-H."/>
            <person name="Song I."/>
            <person name="Kim S."/>
            <person name="Choi T."/>
            <person name="Kim D."/>
            <person name="Ryu S."/>
            <person name="Kim W."/>
        </authorList>
    </citation>
    <scope>NUCLEOTIDE SEQUENCE [LARGE SCALE GENOMIC DNA]</scope>
    <source>
        <tissue evidence="2">Muscle</tissue>
    </source>
</reference>
<evidence type="ECO:0000256" key="1">
    <source>
        <dbReference type="ARBA" id="ARBA00008954"/>
    </source>
</evidence>
<dbReference type="GO" id="GO:0016829">
    <property type="term" value="F:lyase activity"/>
    <property type="evidence" value="ECO:0007669"/>
    <property type="project" value="UniProtKB-KW"/>
</dbReference>
<comment type="caution">
    <text evidence="2">The sequence shown here is derived from an EMBL/GenBank/DDBJ whole genome shotgun (WGS) entry which is preliminary data.</text>
</comment>
<sequence length="121" mass="13591">MAFLRHHVNVPCTMFAAAAEKYVMDAERVVMQAIQNNRKISCLFTECVVVNCGVIVPPRNYFSLLYNTDYFFIHCPDSLIREVGGVCVADEVQTALGRTGECFWAFEMPAIACPAMTSWNI</sequence>
<dbReference type="PANTHER" id="PTHR45688:SF13">
    <property type="entry name" value="ALANINE--GLYOXYLATE AMINOTRANSFERASE 2-LIKE"/>
    <property type="match status" value="1"/>
</dbReference>
<dbReference type="EMBL" id="VSRR010008716">
    <property type="protein sequence ID" value="MPC49177.1"/>
    <property type="molecule type" value="Genomic_DNA"/>
</dbReference>
<dbReference type="InterPro" id="IPR015421">
    <property type="entry name" value="PyrdxlP-dep_Trfase_major"/>
</dbReference>
<dbReference type="InterPro" id="IPR015424">
    <property type="entry name" value="PyrdxlP-dep_Trfase"/>
</dbReference>
<gene>
    <name evidence="2" type="primary">PHYKPL</name>
    <name evidence="2" type="ORF">E2C01_042972</name>
</gene>
<dbReference type="Gene3D" id="3.40.640.10">
    <property type="entry name" value="Type I PLP-dependent aspartate aminotransferase-like (Major domain)"/>
    <property type="match status" value="1"/>
</dbReference>
<keyword evidence="2" id="KW-0456">Lyase</keyword>
<name>A0A5B7FUV0_PORTR</name>
<dbReference type="AlphaFoldDB" id="A0A5B7FUV0"/>